<dbReference type="GO" id="GO:0005634">
    <property type="term" value="C:nucleus"/>
    <property type="evidence" value="ECO:0007669"/>
    <property type="project" value="TreeGrafter"/>
</dbReference>
<feature type="domain" description="PITH" evidence="2">
    <location>
        <begin position="22"/>
        <end position="115"/>
    </location>
</feature>
<organism evidence="3 4">
    <name type="scientific">Romanomermis culicivorax</name>
    <name type="common">Nematode worm</name>
    <dbReference type="NCBI Taxonomy" id="13658"/>
    <lineage>
        <taxon>Eukaryota</taxon>
        <taxon>Metazoa</taxon>
        <taxon>Ecdysozoa</taxon>
        <taxon>Nematoda</taxon>
        <taxon>Enoplea</taxon>
        <taxon>Dorylaimia</taxon>
        <taxon>Mermithida</taxon>
        <taxon>Mermithoidea</taxon>
        <taxon>Mermithidae</taxon>
        <taxon>Romanomermis</taxon>
    </lineage>
</organism>
<evidence type="ECO:0000259" key="2">
    <source>
        <dbReference type="PROSITE" id="PS51532"/>
    </source>
</evidence>
<reference evidence="4" key="1">
    <citation type="submission" date="2022-11" db="UniProtKB">
        <authorList>
            <consortium name="WormBaseParasite"/>
        </authorList>
    </citation>
    <scope>IDENTIFICATION</scope>
</reference>
<dbReference type="InterPro" id="IPR045099">
    <property type="entry name" value="PITH1-like"/>
</dbReference>
<dbReference type="Proteomes" id="UP000887565">
    <property type="component" value="Unplaced"/>
</dbReference>
<dbReference type="PANTHER" id="PTHR12175:SF1">
    <property type="entry name" value="PITH DOMAIN-CONTAINING PROTEIN 1"/>
    <property type="match status" value="1"/>
</dbReference>
<comment type="similarity">
    <text evidence="1">Belongs to the PITHD1 family.</text>
</comment>
<protein>
    <submittedName>
        <fullName evidence="4">PITH domain-containing protein</fullName>
    </submittedName>
</protein>
<evidence type="ECO:0000313" key="4">
    <source>
        <dbReference type="WBParaSite" id="nRc.2.0.1.t34403-RA"/>
    </source>
</evidence>
<accession>A0A915K7S5</accession>
<proteinExistence type="inferred from homology"/>
<dbReference type="OMA" id="SHRTHEN"/>
<dbReference type="Gene3D" id="2.60.120.470">
    <property type="entry name" value="PITH domain"/>
    <property type="match status" value="1"/>
</dbReference>
<dbReference type="InterPro" id="IPR010400">
    <property type="entry name" value="PITH_dom"/>
</dbReference>
<evidence type="ECO:0000256" key="1">
    <source>
        <dbReference type="ARBA" id="ARBA00025788"/>
    </source>
</evidence>
<dbReference type="InterPro" id="IPR037047">
    <property type="entry name" value="PITH_dom_sf"/>
</dbReference>
<sequence>MPGNHQHNHGGGCCHAESLNDNSEDERGVLYSLYKKINVENVTCLNERVCNSGKSVFKAYENRLDRDKFVESDTDAELLFNIPFAGNVTIKKIIVIGGENETHPKSMRLFVNKPQ</sequence>
<dbReference type="GO" id="GO:0005737">
    <property type="term" value="C:cytoplasm"/>
    <property type="evidence" value="ECO:0007669"/>
    <property type="project" value="UniProtKB-ARBA"/>
</dbReference>
<dbReference type="InterPro" id="IPR008979">
    <property type="entry name" value="Galactose-bd-like_sf"/>
</dbReference>
<keyword evidence="3" id="KW-1185">Reference proteome</keyword>
<dbReference type="AlphaFoldDB" id="A0A915K7S5"/>
<dbReference type="WBParaSite" id="nRc.2.0.1.t34403-RA">
    <property type="protein sequence ID" value="nRc.2.0.1.t34403-RA"/>
    <property type="gene ID" value="nRc.2.0.1.g34403"/>
</dbReference>
<dbReference type="SUPFAM" id="SSF49785">
    <property type="entry name" value="Galactose-binding domain-like"/>
    <property type="match status" value="1"/>
</dbReference>
<dbReference type="Pfam" id="PF06201">
    <property type="entry name" value="PITH"/>
    <property type="match status" value="1"/>
</dbReference>
<evidence type="ECO:0000313" key="3">
    <source>
        <dbReference type="Proteomes" id="UP000887565"/>
    </source>
</evidence>
<name>A0A915K7S5_ROMCU</name>
<dbReference type="PANTHER" id="PTHR12175">
    <property type="entry name" value="AD039 HT014 THIOREDOXIN FAMILY TRP26"/>
    <property type="match status" value="1"/>
</dbReference>
<dbReference type="PROSITE" id="PS51532">
    <property type="entry name" value="PITH"/>
    <property type="match status" value="1"/>
</dbReference>